<dbReference type="EMBL" id="WNJL01000022">
    <property type="protein sequence ID" value="NDU41912.1"/>
    <property type="molecule type" value="Genomic_DNA"/>
</dbReference>
<accession>A0A845U2R0</accession>
<evidence type="ECO:0008006" key="2">
    <source>
        <dbReference type="Google" id="ProtNLM"/>
    </source>
</evidence>
<dbReference type="Gene3D" id="3.40.1260.10">
    <property type="entry name" value="DsrEFH-like"/>
    <property type="match status" value="1"/>
</dbReference>
<dbReference type="InterPro" id="IPR027396">
    <property type="entry name" value="DsrEFH-like"/>
</dbReference>
<comment type="caution">
    <text evidence="1">The sequence shown here is derived from an EMBL/GenBank/DDBJ whole genome shotgun (WGS) entry which is preliminary data.</text>
</comment>
<dbReference type="RefSeq" id="WP_163096928.1">
    <property type="nucleotide sequence ID" value="NZ_CP127523.1"/>
</dbReference>
<dbReference type="SUPFAM" id="SSF75169">
    <property type="entry name" value="DsrEFH-like"/>
    <property type="match status" value="1"/>
</dbReference>
<dbReference type="AlphaFoldDB" id="A0A845U2R0"/>
<sequence>MHWTILIKSHPDAHGNPVLQGLRVAAAACADGVEISLFLAEEAALLALHTEALSERQRVHHDLMAEIQELGVAIHVIGFEWLQEAKGQTLRPGIQIASMKTLVRQMKLSDQVITL</sequence>
<protein>
    <recommendedName>
        <fullName evidence="2">DsrE family protein</fullName>
    </recommendedName>
</protein>
<name>A0A845U2R0_9PROT</name>
<reference evidence="1" key="1">
    <citation type="submission" date="2019-11" db="EMBL/GenBank/DDBJ databases">
        <title>Acidithiobacillus ferrianus sp. nov.: a facultatively anaerobic and extremely acidophilic chemolithoautotroph.</title>
        <authorList>
            <person name="Norris P.R."/>
            <person name="Falagan C."/>
            <person name="Moya-Beltran A."/>
            <person name="Castro M."/>
            <person name="Quatrini R."/>
            <person name="Johnson D.B."/>
        </authorList>
    </citation>
    <scope>NUCLEOTIDE SEQUENCE [LARGE SCALE GENOMIC DNA]</scope>
    <source>
        <strain evidence="1">MG</strain>
    </source>
</reference>
<gene>
    <name evidence="1" type="ORF">GL267_04405</name>
</gene>
<proteinExistence type="predicted"/>
<evidence type="ECO:0000313" key="1">
    <source>
        <dbReference type="EMBL" id="NDU41912.1"/>
    </source>
</evidence>
<organism evidence="1">
    <name type="scientific">Acidithiobacillus ferrianus</name>
    <dbReference type="NCBI Taxonomy" id="2678518"/>
    <lineage>
        <taxon>Bacteria</taxon>
        <taxon>Pseudomonadati</taxon>
        <taxon>Pseudomonadota</taxon>
        <taxon>Acidithiobacillia</taxon>
        <taxon>Acidithiobacillales</taxon>
        <taxon>Acidithiobacillaceae</taxon>
        <taxon>Acidithiobacillus</taxon>
    </lineage>
</organism>